<feature type="domain" description="Flagellar basal body rod protein N-terminal" evidence="7">
    <location>
        <begin position="12"/>
        <end position="39"/>
    </location>
</feature>
<dbReference type="KEGG" id="paur:FGL86_11815"/>
<dbReference type="PIRSF" id="PIRSF002889">
    <property type="entry name" value="Rod_FlgB"/>
    <property type="match status" value="1"/>
</dbReference>
<dbReference type="PANTHER" id="PTHR30435:SF12">
    <property type="entry name" value="FLAGELLAR BASAL BODY ROD PROTEIN FLGB"/>
    <property type="match status" value="1"/>
</dbReference>
<proteinExistence type="inferred from homology"/>
<name>A0A5B8SVT8_9GAMM</name>
<comment type="similarity">
    <text evidence="2 6">Belongs to the flagella basal body rod proteins family.</text>
</comment>
<comment type="subunit">
    <text evidence="6">The basal body constitutes a major portion of the flagellar organelle and consists of a number of rings mounted on a central rod.</text>
</comment>
<evidence type="ECO:0000256" key="6">
    <source>
        <dbReference type="PIRNR" id="PIRNR002889"/>
    </source>
</evidence>
<dbReference type="NCBIfam" id="TIGR01396">
    <property type="entry name" value="FlgB"/>
    <property type="match status" value="1"/>
</dbReference>
<dbReference type="Pfam" id="PF00460">
    <property type="entry name" value="Flg_bb_rod"/>
    <property type="match status" value="1"/>
</dbReference>
<dbReference type="GO" id="GO:0030694">
    <property type="term" value="C:bacterial-type flagellum basal body, rod"/>
    <property type="evidence" value="ECO:0007669"/>
    <property type="project" value="InterPro"/>
</dbReference>
<evidence type="ECO:0000313" key="8">
    <source>
        <dbReference type="EMBL" id="QEA39685.1"/>
    </source>
</evidence>
<evidence type="ECO:0000256" key="2">
    <source>
        <dbReference type="ARBA" id="ARBA00009677"/>
    </source>
</evidence>
<dbReference type="RefSeq" id="WP_147184733.1">
    <property type="nucleotide sequence ID" value="NZ_CP042382.1"/>
</dbReference>
<dbReference type="InterPro" id="IPR001444">
    <property type="entry name" value="Flag_bb_rod_N"/>
</dbReference>
<dbReference type="Proteomes" id="UP000321272">
    <property type="component" value="Chromosome"/>
</dbReference>
<dbReference type="OrthoDB" id="9788334at2"/>
<dbReference type="GO" id="GO:0071973">
    <property type="term" value="P:bacterial-type flagellum-dependent cell motility"/>
    <property type="evidence" value="ECO:0007669"/>
    <property type="project" value="InterPro"/>
</dbReference>
<protein>
    <recommendedName>
        <fullName evidence="3 6">Flagellar basal body rod protein FlgB</fullName>
    </recommendedName>
</protein>
<keyword evidence="4 6" id="KW-0975">Bacterial flagellum</keyword>
<evidence type="ECO:0000259" key="7">
    <source>
        <dbReference type="Pfam" id="PF00460"/>
    </source>
</evidence>
<dbReference type="InterPro" id="IPR006300">
    <property type="entry name" value="FlgB"/>
</dbReference>
<evidence type="ECO:0000313" key="9">
    <source>
        <dbReference type="Proteomes" id="UP000321272"/>
    </source>
</evidence>
<evidence type="ECO:0000256" key="4">
    <source>
        <dbReference type="ARBA" id="ARBA00023143"/>
    </source>
</evidence>
<accession>A0A5B8SVT8</accession>
<sequence>MIDKLGASMTFQQEVLNLRQQRQQVLANNIANADTPGYKARDFDFSRELERVMARGRAGADGLAMTTTSKGHIAGKASAGGSSVHDLLYRVPMQPSLDGNTVDMDLERSQFAENALRQQASLSFVNSRIQGLKAAMRPE</sequence>
<evidence type="ECO:0000256" key="1">
    <source>
        <dbReference type="ARBA" id="ARBA00004117"/>
    </source>
</evidence>
<comment type="function">
    <text evidence="5 6">Structural component of flagellum, the bacterial motility apparatus. Part of the rod structure of flagellar basal body.</text>
</comment>
<dbReference type="PANTHER" id="PTHR30435">
    <property type="entry name" value="FLAGELLAR PROTEIN"/>
    <property type="match status" value="1"/>
</dbReference>
<keyword evidence="8" id="KW-0966">Cell projection</keyword>
<keyword evidence="8" id="KW-0282">Flagellum</keyword>
<dbReference type="EMBL" id="CP042382">
    <property type="protein sequence ID" value="QEA39685.1"/>
    <property type="molecule type" value="Genomic_DNA"/>
</dbReference>
<evidence type="ECO:0000256" key="3">
    <source>
        <dbReference type="ARBA" id="ARBA00014376"/>
    </source>
</evidence>
<keyword evidence="9" id="KW-1185">Reference proteome</keyword>
<organism evidence="8 9">
    <name type="scientific">Pistricoccus aurantiacus</name>
    <dbReference type="NCBI Taxonomy" id="1883414"/>
    <lineage>
        <taxon>Bacteria</taxon>
        <taxon>Pseudomonadati</taxon>
        <taxon>Pseudomonadota</taxon>
        <taxon>Gammaproteobacteria</taxon>
        <taxon>Oceanospirillales</taxon>
        <taxon>Halomonadaceae</taxon>
        <taxon>Pistricoccus</taxon>
    </lineage>
</organism>
<keyword evidence="8" id="KW-0969">Cilium</keyword>
<comment type="subcellular location">
    <subcellularLocation>
        <location evidence="1 6">Bacterial flagellum basal body</location>
    </subcellularLocation>
</comment>
<reference evidence="8 9" key="1">
    <citation type="submission" date="2019-06" db="EMBL/GenBank/DDBJ databases">
        <title>Genome analyses of bacteria isolated from kimchi.</title>
        <authorList>
            <person name="Lee S."/>
            <person name="Ahn S."/>
            <person name="Roh S."/>
        </authorList>
    </citation>
    <scope>NUCLEOTIDE SEQUENCE [LARGE SCALE GENOMIC DNA]</scope>
    <source>
        <strain evidence="8 9">CBA4606</strain>
    </source>
</reference>
<dbReference type="AlphaFoldDB" id="A0A5B8SVT8"/>
<gene>
    <name evidence="8" type="primary">flgB</name>
    <name evidence="8" type="ORF">FGL86_11815</name>
</gene>
<evidence type="ECO:0000256" key="5">
    <source>
        <dbReference type="ARBA" id="ARBA00024934"/>
    </source>
</evidence>